<protein>
    <submittedName>
        <fullName evidence="1">Uncharacterized protein</fullName>
    </submittedName>
</protein>
<name>A0A0P6Y2N7_9CHLR</name>
<keyword evidence="2" id="KW-1185">Reference proteome</keyword>
<reference evidence="1 2" key="1">
    <citation type="submission" date="2015-07" db="EMBL/GenBank/DDBJ databases">
        <title>Whole genome sequence of Herpetosiphon geysericola DSM 7119.</title>
        <authorList>
            <person name="Hemp J."/>
            <person name="Ward L.M."/>
            <person name="Pace L.A."/>
            <person name="Fischer W.W."/>
        </authorList>
    </citation>
    <scope>NUCLEOTIDE SEQUENCE [LARGE SCALE GENOMIC DNA]</scope>
    <source>
        <strain evidence="1 2">DSM 7119</strain>
    </source>
</reference>
<dbReference type="RefSeq" id="WP_054532420.1">
    <property type="nucleotide sequence ID" value="NZ_LGKP01000002.1"/>
</dbReference>
<comment type="caution">
    <text evidence="1">The sequence shown here is derived from an EMBL/GenBank/DDBJ whole genome shotgun (WGS) entry which is preliminary data.</text>
</comment>
<dbReference type="AlphaFoldDB" id="A0A0P6Y2N7"/>
<sequence length="144" mass="15792">MPILIQLTTADHGGRVSTGKCGTAECGVSCNCGCPYTAMETRGHTEAIEIIEARYPNQWLGLVIPPEEDEFAPERAMLVAYSHDDNEVWDAMSRVTHNQVVHVYFNGQYSSEYADWAASEPATYGARLSQSSPFGGDMISLMPL</sequence>
<gene>
    <name evidence="1" type="ORF">SE18_00325</name>
</gene>
<dbReference type="PATRIC" id="fig|70996.4.peg.2601"/>
<dbReference type="STRING" id="70996.SE18_00325"/>
<accession>A0A0P6Y2N7</accession>
<evidence type="ECO:0000313" key="1">
    <source>
        <dbReference type="EMBL" id="KPL92031.1"/>
    </source>
</evidence>
<evidence type="ECO:0000313" key="2">
    <source>
        <dbReference type="Proteomes" id="UP000050277"/>
    </source>
</evidence>
<dbReference type="OrthoDB" id="162230at2"/>
<dbReference type="Proteomes" id="UP000050277">
    <property type="component" value="Unassembled WGS sequence"/>
</dbReference>
<proteinExistence type="predicted"/>
<dbReference type="EMBL" id="LGKP01000002">
    <property type="protein sequence ID" value="KPL92031.1"/>
    <property type="molecule type" value="Genomic_DNA"/>
</dbReference>
<organism evidence="1 2">
    <name type="scientific">Herpetosiphon geysericola</name>
    <dbReference type="NCBI Taxonomy" id="70996"/>
    <lineage>
        <taxon>Bacteria</taxon>
        <taxon>Bacillati</taxon>
        <taxon>Chloroflexota</taxon>
        <taxon>Chloroflexia</taxon>
        <taxon>Herpetosiphonales</taxon>
        <taxon>Herpetosiphonaceae</taxon>
        <taxon>Herpetosiphon</taxon>
    </lineage>
</organism>